<accession>A0A0D0FXF9</accession>
<organism evidence="4 5">
    <name type="scientific">Pedobacter lusitanus</name>
    <dbReference type="NCBI Taxonomy" id="1503925"/>
    <lineage>
        <taxon>Bacteria</taxon>
        <taxon>Pseudomonadati</taxon>
        <taxon>Bacteroidota</taxon>
        <taxon>Sphingobacteriia</taxon>
        <taxon>Sphingobacteriales</taxon>
        <taxon>Sphingobacteriaceae</taxon>
        <taxon>Pedobacter</taxon>
    </lineage>
</organism>
<keyword evidence="2" id="KW-1133">Transmembrane helix</keyword>
<dbReference type="EMBL" id="JXRA01000044">
    <property type="protein sequence ID" value="KIO77199.1"/>
    <property type="molecule type" value="Genomic_DNA"/>
</dbReference>
<dbReference type="GO" id="GO:0016020">
    <property type="term" value="C:membrane"/>
    <property type="evidence" value="ECO:0007669"/>
    <property type="project" value="UniProtKB-SubCell"/>
</dbReference>
<comment type="subcellular location">
    <subcellularLocation>
        <location evidence="1">Membrane</location>
        <topology evidence="1">Single-pass membrane protein</topology>
    </subcellularLocation>
</comment>
<dbReference type="InterPro" id="IPR017037">
    <property type="entry name" value="UCP035261"/>
</dbReference>
<dbReference type="AlphaFoldDB" id="A0A0D0FXF9"/>
<comment type="caution">
    <text evidence="4">The sequence shown here is derived from an EMBL/GenBank/DDBJ whole genome shotgun (WGS) entry which is preliminary data.</text>
</comment>
<keyword evidence="5" id="KW-1185">Reference proteome</keyword>
<evidence type="ECO:0000313" key="4">
    <source>
        <dbReference type="EMBL" id="KIO77199.1"/>
    </source>
</evidence>
<reference evidence="4 5" key="1">
    <citation type="submission" date="2015-01" db="EMBL/GenBank/DDBJ databases">
        <title>Draft genome sequence of Pedobacter sp. NL19 isolated from sludge of an effluent treatment pond in an abandoned uranium mine.</title>
        <authorList>
            <person name="Santos T."/>
            <person name="Caetano T."/>
            <person name="Covas C."/>
            <person name="Cruz A."/>
            <person name="Mendo S."/>
        </authorList>
    </citation>
    <scope>NUCLEOTIDE SEQUENCE [LARGE SCALE GENOMIC DNA]</scope>
    <source>
        <strain evidence="4 5">NL19</strain>
    </source>
</reference>
<dbReference type="STRING" id="1503925.TH53_10975"/>
<dbReference type="PIRSF" id="PIRSF035261">
    <property type="entry name" value="UCP035261"/>
    <property type="match status" value="1"/>
</dbReference>
<dbReference type="InterPro" id="IPR036013">
    <property type="entry name" value="Band_7/SPFH_dom_sf"/>
</dbReference>
<dbReference type="OrthoDB" id="501008at2"/>
<dbReference type="Proteomes" id="UP000032049">
    <property type="component" value="Unassembled WGS sequence"/>
</dbReference>
<dbReference type="InterPro" id="IPR001107">
    <property type="entry name" value="Band_7"/>
</dbReference>
<keyword evidence="2" id="KW-0812">Transmembrane</keyword>
<keyword evidence="2" id="KW-0472">Membrane</keyword>
<evidence type="ECO:0000313" key="5">
    <source>
        <dbReference type="Proteomes" id="UP000032049"/>
    </source>
</evidence>
<dbReference type="SUPFAM" id="SSF117892">
    <property type="entry name" value="Band 7/SPFH domain"/>
    <property type="match status" value="1"/>
</dbReference>
<evidence type="ECO:0000256" key="1">
    <source>
        <dbReference type="ARBA" id="ARBA00004167"/>
    </source>
</evidence>
<name>A0A0D0FXF9_9SPHI</name>
<dbReference type="RefSeq" id="WP_041881901.1">
    <property type="nucleotide sequence ID" value="NZ_CP157278.1"/>
</dbReference>
<evidence type="ECO:0000256" key="2">
    <source>
        <dbReference type="SAM" id="Phobius"/>
    </source>
</evidence>
<protein>
    <submittedName>
        <fullName evidence="4">Band 7 protein</fullName>
    </submittedName>
</protein>
<gene>
    <name evidence="4" type="ORF">TH53_10975</name>
</gene>
<sequence length="648" mass="70980">MEALISNYYWVILALLCLVLYKYILRFLFGMVIVPEDKVGLITKKFVLFGSDKELPDGRIIALKGEAGFQGKTLAPGLYFGMWFWQYSVTMEQFTIIPEGKIGLIMAKDGAEIPTGNILGHRVDSDNFQDAVKFLENGGQRGRQTSYITSGSYRINTMLFQISITDMIRIQESMVGIVTTLDGLPIEANQIAGKLVEGHNNFQDFDSFIKNGGNRGLQPQVILAGSYNLNPWAIQMEEIPMTEIAIGYVGVVISYIGIEGNDLTGSDFKHGNIVEKGSKGVWLEPLGPGKYPINKYIMKVELVPTTNLVLNWASARSEAHNLDKNLSTITVRSKDGFPFNLDVSQIIHVPTTEAPKVIARFGNMVNLVSQVLEPTIGNYFRNSAQDSDVIAFLSTRKERQESAKEHIRKVLDEYNVNAVDTLIGDIVPPESLMKTLTDRKIAEEQKVTYNTQKQAQETRQGMEKETAIADMQKDIVKAQQSVEIAERTASATVKKSEGDAAGVKLAVGAEAEATKMRAHAEAEATKARAQADSEAIKLRASAEAELISLTGSAEAGKILAVGKSTAEAYELAVKALGGENFTRYKITEELSKGKIKLIPDVLIGGNGNSGSAIDGLLGLKLMDMMDPEKRKEVIVAEVIDTNTKSINP</sequence>
<proteinExistence type="predicted"/>
<dbReference type="Pfam" id="PF01145">
    <property type="entry name" value="Band_7"/>
    <property type="match status" value="1"/>
</dbReference>
<evidence type="ECO:0000259" key="3">
    <source>
        <dbReference type="Pfam" id="PF01145"/>
    </source>
</evidence>
<feature type="domain" description="Band 7" evidence="3">
    <location>
        <begin position="275"/>
        <end position="458"/>
    </location>
</feature>
<feature type="transmembrane region" description="Helical" evidence="2">
    <location>
        <begin position="7"/>
        <end position="25"/>
    </location>
</feature>